<protein>
    <recommendedName>
        <fullName evidence="3">Purple acid phosphatase</fullName>
        <ecNumber evidence="3">3.1.3.2</ecNumber>
    </recommendedName>
</protein>
<feature type="signal peptide" evidence="3">
    <location>
        <begin position="1"/>
        <end position="26"/>
    </location>
</feature>
<dbReference type="SUPFAM" id="SSF49363">
    <property type="entry name" value="Purple acid phosphatase, N-terminal domain"/>
    <property type="match status" value="1"/>
</dbReference>
<dbReference type="CDD" id="cd00839">
    <property type="entry name" value="MPP_PAPs"/>
    <property type="match status" value="1"/>
</dbReference>
<sequence>MRFTKFFAFLAVLSVLTVACRPVAEAVPQDSSGSQHALRQFSDYLHQKYVQGKDAVFSMPLQTFFMRASSQGEWFKAVLKELKKIFPFDPNLTGQASLFFSALVEGTWFEPQNNGTCKCCDSNNPLDAYNVHISMTGNPGEMVVTYNTQERPSRSCIYVSPSSSISSSSSSQEHCTTDVRTTSQGSGLSPFLCTGWSGYASHVKVSGLTPGDHYTYTIPGSSRNVSYSFMAPYGNTTKTTKLAFFTDIGTKGGEPVLDTLKSRMDEFDYMILPGDQSYCDGYNGCTDKFMELLQPLAAQKPYMVTSGNHEGPWNFSYIRTNLYWPVNESGAAPDALWYSIDEGPVHFVMMNYENYFDYPDGEWSMTSAAPISTYPGQVEWLRQDLEAFARRREQDPDLWLIMMAHRPLTCNVSGESCDHIGPMLEEEVFPLMYEYKADMYWCGHVHAYERVSPINNETRELCSDCVRDGGKLYYKPPYPVQIMNGIAGRAVADNNYFTPGVTYPDFVAQHYSSINYPYGGYALVQVDHNVLNYTAYNTSGKVIDHFQIHK</sequence>
<dbReference type="AlphaFoldDB" id="A0AAV9J274"/>
<keyword evidence="3" id="KW-0378">Hydrolase</keyword>
<dbReference type="Pfam" id="PF00149">
    <property type="entry name" value="Metallophos"/>
    <property type="match status" value="1"/>
</dbReference>
<dbReference type="InterPro" id="IPR041792">
    <property type="entry name" value="MPP_PAP"/>
</dbReference>
<dbReference type="PANTHER" id="PTHR45867">
    <property type="entry name" value="PURPLE ACID PHOSPHATASE"/>
    <property type="match status" value="1"/>
</dbReference>
<dbReference type="EC" id="3.1.3.2" evidence="3"/>
<organism evidence="6 7">
    <name type="scientific">Cyanidium caldarium</name>
    <name type="common">Red alga</name>
    <dbReference type="NCBI Taxonomy" id="2771"/>
    <lineage>
        <taxon>Eukaryota</taxon>
        <taxon>Rhodophyta</taxon>
        <taxon>Bangiophyceae</taxon>
        <taxon>Cyanidiales</taxon>
        <taxon>Cyanidiaceae</taxon>
        <taxon>Cyanidium</taxon>
    </lineage>
</organism>
<dbReference type="GO" id="GO:0003993">
    <property type="term" value="F:acid phosphatase activity"/>
    <property type="evidence" value="ECO:0007669"/>
    <property type="project" value="UniProtKB-EC"/>
</dbReference>
<proteinExistence type="inferred from homology"/>
<dbReference type="Gene3D" id="2.60.40.380">
    <property type="entry name" value="Purple acid phosphatase-like, N-terminal"/>
    <property type="match status" value="1"/>
</dbReference>
<dbReference type="Proteomes" id="UP001301350">
    <property type="component" value="Unassembled WGS sequence"/>
</dbReference>
<gene>
    <name evidence="6" type="ORF">CDCA_CDCA19G4702</name>
</gene>
<dbReference type="PROSITE" id="PS51257">
    <property type="entry name" value="PROKAR_LIPOPROTEIN"/>
    <property type="match status" value="1"/>
</dbReference>
<evidence type="ECO:0000313" key="7">
    <source>
        <dbReference type="Proteomes" id="UP001301350"/>
    </source>
</evidence>
<dbReference type="Gene3D" id="3.60.21.10">
    <property type="match status" value="1"/>
</dbReference>
<evidence type="ECO:0000313" key="6">
    <source>
        <dbReference type="EMBL" id="KAK4538677.1"/>
    </source>
</evidence>
<evidence type="ECO:0000259" key="5">
    <source>
        <dbReference type="Pfam" id="PF16656"/>
    </source>
</evidence>
<dbReference type="InterPro" id="IPR004843">
    <property type="entry name" value="Calcineurin-like_PHP"/>
</dbReference>
<evidence type="ECO:0000256" key="1">
    <source>
        <dbReference type="ARBA" id="ARBA00022729"/>
    </source>
</evidence>
<keyword evidence="7" id="KW-1185">Reference proteome</keyword>
<dbReference type="SUPFAM" id="SSF56300">
    <property type="entry name" value="Metallo-dependent phosphatases"/>
    <property type="match status" value="1"/>
</dbReference>
<keyword evidence="1 3" id="KW-0732">Signal</keyword>
<feature type="domain" description="Calcineurin-like phosphoesterase" evidence="4">
    <location>
        <begin position="241"/>
        <end position="448"/>
    </location>
</feature>
<evidence type="ECO:0000259" key="4">
    <source>
        <dbReference type="Pfam" id="PF00149"/>
    </source>
</evidence>
<dbReference type="InterPro" id="IPR029052">
    <property type="entry name" value="Metallo-depent_PP-like"/>
</dbReference>
<accession>A0AAV9J274</accession>
<name>A0AAV9J274_CYACA</name>
<comment type="catalytic activity">
    <reaction evidence="3">
        <text>a phosphate monoester + H2O = an alcohol + phosphate</text>
        <dbReference type="Rhea" id="RHEA:15017"/>
        <dbReference type="ChEBI" id="CHEBI:15377"/>
        <dbReference type="ChEBI" id="CHEBI:30879"/>
        <dbReference type="ChEBI" id="CHEBI:43474"/>
        <dbReference type="ChEBI" id="CHEBI:67140"/>
        <dbReference type="EC" id="3.1.3.2"/>
    </reaction>
</comment>
<evidence type="ECO:0000256" key="2">
    <source>
        <dbReference type="ARBA" id="ARBA00023180"/>
    </source>
</evidence>
<feature type="chain" id="PRO_5043102923" description="Purple acid phosphatase" evidence="3">
    <location>
        <begin position="27"/>
        <end position="550"/>
    </location>
</feature>
<dbReference type="InterPro" id="IPR008963">
    <property type="entry name" value="Purple_acid_Pase-like_N"/>
</dbReference>
<keyword evidence="2" id="KW-0325">Glycoprotein</keyword>
<comment type="caution">
    <text evidence="6">The sequence shown here is derived from an EMBL/GenBank/DDBJ whole genome shotgun (WGS) entry which is preliminary data.</text>
</comment>
<comment type="similarity">
    <text evidence="3">Belongs to the metallophosphoesterase superfamily. Purple acid phosphatase family.</text>
</comment>
<reference evidence="6 7" key="1">
    <citation type="submission" date="2022-07" db="EMBL/GenBank/DDBJ databases">
        <title>Genome-wide signatures of adaptation to extreme environments.</title>
        <authorList>
            <person name="Cho C.H."/>
            <person name="Yoon H.S."/>
        </authorList>
    </citation>
    <scope>NUCLEOTIDE SEQUENCE [LARGE SCALE GENOMIC DNA]</scope>
    <source>
        <strain evidence="6 7">DBV 063 E5</strain>
    </source>
</reference>
<dbReference type="Pfam" id="PF16656">
    <property type="entry name" value="Pur_ac_phosph_N"/>
    <property type="match status" value="1"/>
</dbReference>
<feature type="domain" description="Purple acid phosphatase N-terminal" evidence="5">
    <location>
        <begin position="130"/>
        <end position="222"/>
    </location>
</feature>
<dbReference type="EMBL" id="JANCYW010000019">
    <property type="protein sequence ID" value="KAK4538677.1"/>
    <property type="molecule type" value="Genomic_DNA"/>
</dbReference>
<dbReference type="InterPro" id="IPR015914">
    <property type="entry name" value="PAPs_N"/>
</dbReference>
<evidence type="ECO:0000256" key="3">
    <source>
        <dbReference type="RuleBase" id="RU361203"/>
    </source>
</evidence>
<dbReference type="GO" id="GO:0046872">
    <property type="term" value="F:metal ion binding"/>
    <property type="evidence" value="ECO:0007669"/>
    <property type="project" value="InterPro"/>
</dbReference>